<dbReference type="InterPro" id="IPR032675">
    <property type="entry name" value="LRR_dom_sf"/>
</dbReference>
<dbReference type="InterPro" id="IPR025875">
    <property type="entry name" value="Leu-rich_rpt_4"/>
</dbReference>
<dbReference type="InterPro" id="IPR050541">
    <property type="entry name" value="LRR_TM_domain-containing"/>
</dbReference>
<evidence type="ECO:0000256" key="2">
    <source>
        <dbReference type="ARBA" id="ARBA00022737"/>
    </source>
</evidence>
<dbReference type="GO" id="GO:0005886">
    <property type="term" value="C:plasma membrane"/>
    <property type="evidence" value="ECO:0007669"/>
    <property type="project" value="TreeGrafter"/>
</dbReference>
<dbReference type="Proteomes" id="UP000694700">
    <property type="component" value="Unplaced"/>
</dbReference>
<organism evidence="3 4">
    <name type="scientific">Cyprinus carpio</name>
    <name type="common">Common carp</name>
    <dbReference type="NCBI Taxonomy" id="7962"/>
    <lineage>
        <taxon>Eukaryota</taxon>
        <taxon>Metazoa</taxon>
        <taxon>Chordata</taxon>
        <taxon>Craniata</taxon>
        <taxon>Vertebrata</taxon>
        <taxon>Euteleostomi</taxon>
        <taxon>Actinopterygii</taxon>
        <taxon>Neopterygii</taxon>
        <taxon>Teleostei</taxon>
        <taxon>Ostariophysi</taxon>
        <taxon>Cypriniformes</taxon>
        <taxon>Cyprinidae</taxon>
        <taxon>Cyprininae</taxon>
        <taxon>Cyprinus</taxon>
    </lineage>
</organism>
<protein>
    <submittedName>
        <fullName evidence="3">Uncharacterized protein</fullName>
    </submittedName>
</protein>
<name>A0A8C1VPX6_CYPCA</name>
<keyword evidence="2" id="KW-0677">Repeat</keyword>
<evidence type="ECO:0000313" key="4">
    <source>
        <dbReference type="Proteomes" id="UP000694700"/>
    </source>
</evidence>
<dbReference type="AlphaFoldDB" id="A0A8C1VPX6"/>
<dbReference type="SMART" id="SM00369">
    <property type="entry name" value="LRR_TYP"/>
    <property type="match status" value="7"/>
</dbReference>
<keyword evidence="1" id="KW-0433">Leucine-rich repeat</keyword>
<evidence type="ECO:0000256" key="1">
    <source>
        <dbReference type="ARBA" id="ARBA00022614"/>
    </source>
</evidence>
<dbReference type="PANTHER" id="PTHR24369:SF211">
    <property type="entry name" value="LEUCINE-RICH REPEAT-CONTAINING PROTEIN 15-LIKE"/>
    <property type="match status" value="1"/>
</dbReference>
<sequence length="369" mass="41826">ILYYVRDFSGLPGLEEVVLSSGGIEPIDTNVFRSHVLLRTLDLQKNSWRQLPRGLPSGLEILHLGHNRIHSLQESPLEGLKKLLPFLNLLSMGSNRISSISSTFFSSLQLLKTLDLSSNYFTKVPHDLPRSLLRNRDMSQLHNLITLSGLVSVDGGLRLPNLSVCQLAGNQLRILPARLTPKLEKLDCRQNNIQEVSFQQPAGMKLLKHLFLENNSIQNFEANAPPSRVRLDPKGNNTDTIHERELKPLRRLQVLNLHNNKLSTLPALNLPKLKLLYLDGNPWQCSCELLEVKKDLLAQDVEIRTAIRVTAERSVSRPIRELHVTQQRVQSGKVGRMKKWQPSRCGVGSEQNGKFFDRPPRTHTQFTLI</sequence>
<dbReference type="InterPro" id="IPR001611">
    <property type="entry name" value="Leu-rich_rpt"/>
</dbReference>
<dbReference type="Pfam" id="PF12799">
    <property type="entry name" value="LRR_4"/>
    <property type="match status" value="1"/>
</dbReference>
<reference evidence="3" key="1">
    <citation type="submission" date="2025-08" db="UniProtKB">
        <authorList>
            <consortium name="Ensembl"/>
        </authorList>
    </citation>
    <scope>IDENTIFICATION</scope>
</reference>
<accession>A0A8C1VPX6</accession>
<dbReference type="PANTHER" id="PTHR24369">
    <property type="entry name" value="ANTIGEN BSP, PUTATIVE-RELATED"/>
    <property type="match status" value="1"/>
</dbReference>
<dbReference type="PROSITE" id="PS51450">
    <property type="entry name" value="LRR"/>
    <property type="match status" value="1"/>
</dbReference>
<dbReference type="Ensembl" id="ENSCCRT00015057043.1">
    <property type="protein sequence ID" value="ENSCCRP00015055219.1"/>
    <property type="gene ID" value="ENSCCRG00015022707.1"/>
</dbReference>
<dbReference type="SUPFAM" id="SSF52058">
    <property type="entry name" value="L domain-like"/>
    <property type="match status" value="1"/>
</dbReference>
<evidence type="ECO:0000313" key="3">
    <source>
        <dbReference type="Ensembl" id="ENSCCRP00015055219.1"/>
    </source>
</evidence>
<dbReference type="InterPro" id="IPR003591">
    <property type="entry name" value="Leu-rich_rpt_typical-subtyp"/>
</dbReference>
<dbReference type="Gene3D" id="3.80.10.10">
    <property type="entry name" value="Ribonuclease Inhibitor"/>
    <property type="match status" value="2"/>
</dbReference>
<proteinExistence type="predicted"/>
<dbReference type="Pfam" id="PF00560">
    <property type="entry name" value="LRR_1"/>
    <property type="match status" value="1"/>
</dbReference>